<reference evidence="1 2" key="1">
    <citation type="journal article" date="2019" name="Commun. Biol.">
        <title>The bagworm genome reveals a unique fibroin gene that provides high tensile strength.</title>
        <authorList>
            <person name="Kono N."/>
            <person name="Nakamura H."/>
            <person name="Ohtoshi R."/>
            <person name="Tomita M."/>
            <person name="Numata K."/>
            <person name="Arakawa K."/>
        </authorList>
    </citation>
    <scope>NUCLEOTIDE SEQUENCE [LARGE SCALE GENOMIC DNA]</scope>
</reference>
<accession>A0A4C1YWA6</accession>
<protein>
    <submittedName>
        <fullName evidence="1">Uncharacterized protein</fullName>
    </submittedName>
</protein>
<dbReference type="EMBL" id="BGZK01001379">
    <property type="protein sequence ID" value="GBP78667.1"/>
    <property type="molecule type" value="Genomic_DNA"/>
</dbReference>
<sequence length="239" mass="26153">MRCVWVGFEGHYSLEGFTAGQNHKFGSLLPTADETQQNQHDTRSGDVSSAEVFGVTDCFRRKRATQGPKSTRPPAPGRRGLARALAPFESVQTHHTCRSKYQSLLASHAEGCHFKCAPGDTQASYATGHGNALRLTPERAQPRRSLSAGEVIRMHVAYINNAISVTRLFSPSRNSVQRFYEQRKRRTADLAAGATVTAHEVGPQKARKARKGSVHPCYNLTSIVNVALIDTAGRADARL</sequence>
<dbReference type="AlphaFoldDB" id="A0A4C1YWA6"/>
<keyword evidence="2" id="KW-1185">Reference proteome</keyword>
<evidence type="ECO:0000313" key="2">
    <source>
        <dbReference type="Proteomes" id="UP000299102"/>
    </source>
</evidence>
<dbReference type="Proteomes" id="UP000299102">
    <property type="component" value="Unassembled WGS sequence"/>
</dbReference>
<proteinExistence type="predicted"/>
<organism evidence="1 2">
    <name type="scientific">Eumeta variegata</name>
    <name type="common">Bagworm moth</name>
    <name type="synonym">Eumeta japonica</name>
    <dbReference type="NCBI Taxonomy" id="151549"/>
    <lineage>
        <taxon>Eukaryota</taxon>
        <taxon>Metazoa</taxon>
        <taxon>Ecdysozoa</taxon>
        <taxon>Arthropoda</taxon>
        <taxon>Hexapoda</taxon>
        <taxon>Insecta</taxon>
        <taxon>Pterygota</taxon>
        <taxon>Neoptera</taxon>
        <taxon>Endopterygota</taxon>
        <taxon>Lepidoptera</taxon>
        <taxon>Glossata</taxon>
        <taxon>Ditrysia</taxon>
        <taxon>Tineoidea</taxon>
        <taxon>Psychidae</taxon>
        <taxon>Oiketicinae</taxon>
        <taxon>Eumeta</taxon>
    </lineage>
</organism>
<name>A0A4C1YWA6_EUMVA</name>
<comment type="caution">
    <text evidence="1">The sequence shown here is derived from an EMBL/GenBank/DDBJ whole genome shotgun (WGS) entry which is preliminary data.</text>
</comment>
<evidence type="ECO:0000313" key="1">
    <source>
        <dbReference type="EMBL" id="GBP78667.1"/>
    </source>
</evidence>
<gene>
    <name evidence="1" type="ORF">EVAR_53486_1</name>
</gene>